<feature type="transmembrane region" description="Helical" evidence="1">
    <location>
        <begin position="6"/>
        <end position="26"/>
    </location>
</feature>
<name>Q3SAD0_9EURY</name>
<evidence type="ECO:0000256" key="1">
    <source>
        <dbReference type="SAM" id="Phobius"/>
    </source>
</evidence>
<keyword evidence="1" id="KW-0472">Membrane</keyword>
<organism evidence="2">
    <name type="scientific">uncultured euryarchaeote Alv-FOS1</name>
    <dbReference type="NCBI Taxonomy" id="337892"/>
    <lineage>
        <taxon>Archaea</taxon>
        <taxon>Methanobacteriati</taxon>
        <taxon>Methanobacteriota</taxon>
        <taxon>environmental samples</taxon>
    </lineage>
</organism>
<proteinExistence type="predicted"/>
<dbReference type="EMBL" id="DQ118403">
    <property type="protein sequence ID" value="AAZ32452.1"/>
    <property type="molecule type" value="Genomic_DNA"/>
</dbReference>
<dbReference type="AlphaFoldDB" id="Q3SAD0"/>
<accession>Q3SAD0</accession>
<evidence type="ECO:0000313" key="2">
    <source>
        <dbReference type="EMBL" id="AAZ32452.1"/>
    </source>
</evidence>
<keyword evidence="1" id="KW-1133">Transmembrane helix</keyword>
<protein>
    <submittedName>
        <fullName evidence="2">Uncharacterized protein</fullName>
    </submittedName>
</protein>
<keyword evidence="1" id="KW-0812">Transmembrane</keyword>
<reference evidence="2" key="1">
    <citation type="submission" date="2005-07" db="EMBL/GenBank/DDBJ databases">
        <title>A hyperthermophilic lifestyle for uncultured Archaea of the DHVE2 lineage: evidence from environmental genomics.</title>
        <authorList>
            <person name="Moussard H."/>
            <person name="Hennecke G."/>
            <person name="Moreira D."/>
            <person name="Jouffe V."/>
            <person name="Lopez-Garcia P."/>
            <person name="Jeanthon C."/>
        </authorList>
    </citation>
    <scope>NUCLEOTIDE SEQUENCE</scope>
</reference>
<sequence length="71" mass="7748">MKNGKIHEVMAIITVGLLIAGGYFYLTRPPAVEVRNGFASYSYSLNNTSIITINRNIKSIAVSTVVVEYAP</sequence>